<accession>A0A8J3Q2D6</accession>
<proteinExistence type="predicted"/>
<dbReference type="AlphaFoldDB" id="A0A8J3Q2D6"/>
<evidence type="ECO:0000313" key="2">
    <source>
        <dbReference type="Proteomes" id="UP000612899"/>
    </source>
</evidence>
<evidence type="ECO:0000313" key="1">
    <source>
        <dbReference type="EMBL" id="GIH02209.1"/>
    </source>
</evidence>
<name>A0A8J3Q2D6_9ACTN</name>
<dbReference type="EMBL" id="BONY01000001">
    <property type="protein sequence ID" value="GIH02209.1"/>
    <property type="molecule type" value="Genomic_DNA"/>
</dbReference>
<dbReference type="RefSeq" id="WP_203906127.1">
    <property type="nucleotide sequence ID" value="NZ_BONY01000001.1"/>
</dbReference>
<keyword evidence="2" id="KW-1185">Reference proteome</keyword>
<sequence>MSEYLAAWQRLIDSDDRAGALTRHLAFLVDSPESEGRLSALLEKLIDVRIEEQRLELVFGYEQFDDECVVSLESPYFGDTSDAPASVAEVARVHNGIGWESLGGGGFGFSGFDDGCFLGGGGWEAEALTEAAQENKDFLDELDAAGLTVDDVVSPMDYGQNWLIWHPVKTNSRGEPALYFVSHGDCVAREVTRARDLAFGPLLLAIMAQEILDQDVLDEVYN</sequence>
<dbReference type="Proteomes" id="UP000612899">
    <property type="component" value="Unassembled WGS sequence"/>
</dbReference>
<comment type="caution">
    <text evidence="1">The sequence shown here is derived from an EMBL/GenBank/DDBJ whole genome shotgun (WGS) entry which is preliminary data.</text>
</comment>
<organism evidence="1 2">
    <name type="scientific">Rhizocola hellebori</name>
    <dbReference type="NCBI Taxonomy" id="1392758"/>
    <lineage>
        <taxon>Bacteria</taxon>
        <taxon>Bacillati</taxon>
        <taxon>Actinomycetota</taxon>
        <taxon>Actinomycetes</taxon>
        <taxon>Micromonosporales</taxon>
        <taxon>Micromonosporaceae</taxon>
        <taxon>Rhizocola</taxon>
    </lineage>
</organism>
<reference evidence="1" key="1">
    <citation type="submission" date="2021-01" db="EMBL/GenBank/DDBJ databases">
        <title>Whole genome shotgun sequence of Rhizocola hellebori NBRC 109834.</title>
        <authorList>
            <person name="Komaki H."/>
            <person name="Tamura T."/>
        </authorList>
    </citation>
    <scope>NUCLEOTIDE SEQUENCE</scope>
    <source>
        <strain evidence="1">NBRC 109834</strain>
    </source>
</reference>
<protein>
    <submittedName>
        <fullName evidence="1">Uncharacterized protein</fullName>
    </submittedName>
</protein>
<gene>
    <name evidence="1" type="ORF">Rhe02_02760</name>
</gene>